<organism evidence="1 2">
    <name type="scientific">Penicillium roqueforti (strain FM164)</name>
    <dbReference type="NCBI Taxonomy" id="1365484"/>
    <lineage>
        <taxon>Eukaryota</taxon>
        <taxon>Fungi</taxon>
        <taxon>Dikarya</taxon>
        <taxon>Ascomycota</taxon>
        <taxon>Pezizomycotina</taxon>
        <taxon>Eurotiomycetes</taxon>
        <taxon>Eurotiomycetidae</taxon>
        <taxon>Eurotiales</taxon>
        <taxon>Aspergillaceae</taxon>
        <taxon>Penicillium</taxon>
    </lineage>
</organism>
<sequence length="49" mass="4838">MFPPACARAHAGISGCKATSADQAAKLTSSVSFRVAAHGAPGSYLQGCS</sequence>
<evidence type="ECO:0000313" key="2">
    <source>
        <dbReference type="Proteomes" id="UP000030686"/>
    </source>
</evidence>
<dbReference type="AlphaFoldDB" id="W6QDC4"/>
<reference evidence="1" key="1">
    <citation type="journal article" date="2014" name="Nat. Commun.">
        <title>Multiple recent horizontal transfers of a large genomic region in cheese making fungi.</title>
        <authorList>
            <person name="Cheeseman K."/>
            <person name="Ropars J."/>
            <person name="Renault P."/>
            <person name="Dupont J."/>
            <person name="Gouzy J."/>
            <person name="Branca A."/>
            <person name="Abraham A.L."/>
            <person name="Ceppi M."/>
            <person name="Conseiller E."/>
            <person name="Debuchy R."/>
            <person name="Malagnac F."/>
            <person name="Goarin A."/>
            <person name="Silar P."/>
            <person name="Lacoste S."/>
            <person name="Sallet E."/>
            <person name="Bensimon A."/>
            <person name="Giraud T."/>
            <person name="Brygoo Y."/>
        </authorList>
    </citation>
    <scope>NUCLEOTIDE SEQUENCE [LARGE SCALE GENOMIC DNA]</scope>
    <source>
        <strain evidence="1">FM164</strain>
    </source>
</reference>
<name>W6QDC4_PENRF</name>
<dbReference type="Proteomes" id="UP000030686">
    <property type="component" value="Unassembled WGS sequence"/>
</dbReference>
<gene>
    <name evidence="1" type="ORF">PROQFM164_S01g001413</name>
</gene>
<accession>W6QDC4</accession>
<protein>
    <submittedName>
        <fullName evidence="1">Genomic scaffold, ProqFM164S01</fullName>
    </submittedName>
</protein>
<dbReference type="EMBL" id="HG792015">
    <property type="protein sequence ID" value="CDM27602.1"/>
    <property type="molecule type" value="Genomic_DNA"/>
</dbReference>
<keyword evidence="2" id="KW-1185">Reference proteome</keyword>
<proteinExistence type="predicted"/>
<evidence type="ECO:0000313" key="1">
    <source>
        <dbReference type="EMBL" id="CDM27602.1"/>
    </source>
</evidence>